<evidence type="ECO:0000256" key="5">
    <source>
        <dbReference type="ARBA" id="ARBA00023136"/>
    </source>
</evidence>
<dbReference type="PIRSF" id="PIRSF009375">
    <property type="entry name" value="Retromer_Vps35"/>
    <property type="match status" value="1"/>
</dbReference>
<keyword evidence="5" id="KW-0472">Membrane</keyword>
<dbReference type="OrthoDB" id="10258141at2759"/>
<sequence length="909" mass="100729">MLAGEGEKLLDRMMAVIEQQKQAVKMYFDEGANMDGLHCCANALRGLRTSGLSPKSYYELYIKATEVLNIVDVYLTDEFQQGRSIPHLYEIAQYVSNVLPRLYLLITVGVVYIRVGELPCREILRDLVEMCRGVQHPLRGLFLRNYLLTSIPPNLLPDSPPGEKTEVDTCNTITTPTEAEGASVLDSINFILLNFAEMNKLWVRMQHQGHTRDRERREQERRDLRVLVGANLHRLSRLESINTDLYRSHILPSILTQVIQCRDVIAQEYLMDVIVQYLVLKLLCFHFLTCLLVSKTFPDEFHAVTLTQLLQACERLQPAVRLKPIIGSLVERLLRFISEESRSGIDDGSGGEGLFQSLSTELSHLVRRRADFYTSAPTEARLGLPLEDLPGLFAPLLTMAICLHSSPDTVNQVLLSAATALETLSTPSSRIQGGSVLSRELLSLLYLPLYGSRGPPRSVSSSLECSTLSIFSSNTSPPSPSIGSTDDAGALGSLPVLLDLSGLLRLCTLLDVSARRRFACLFIARALERISSGDAAVADNQRITTESDLDAFLVVVGVLVERHDSTTASVSPSSSSSAMEDLAEELSLLASAIHLVGRQIKSLEDVEGKLLLLSKMRKWLAAGGPVVVRATFPTLVFEVSSMSQFVRFLNHMIDLCLIQAIRLLPVIGAVGGKSEVCETEGREVVAGLCERVIAFCHQSATKLIACNASDVALRLFLNCTLVIETVAFEKRPLFAYEFFSQAFTLFEQELSDARAQLSAFGLLVATLWRARRCLDTESAGVLQTQCSRAAFNLLLLRADQSRAVALTAQLLLPSPTATREGVFKCLEKSRSLADMCMDMDARTQLYIDLLNYHIIYHQQGVGPLETMKSTLTELLAETERLMQQLEFVPEALSLYLESTRSKVFEIINL</sequence>
<keyword evidence="3 6" id="KW-0813">Transport</keyword>
<dbReference type="PANTHER" id="PTHR11099">
    <property type="entry name" value="VACUOLAR SORTING PROTEIN 35"/>
    <property type="match status" value="1"/>
</dbReference>
<evidence type="ECO:0000256" key="2">
    <source>
        <dbReference type="ARBA" id="ARBA00006536"/>
    </source>
</evidence>
<name>A0A0R3WLC1_HYDTA</name>
<dbReference type="Proteomes" id="UP000274429">
    <property type="component" value="Unassembled WGS sequence"/>
</dbReference>
<dbReference type="GO" id="GO:0005770">
    <property type="term" value="C:late endosome"/>
    <property type="evidence" value="ECO:0007669"/>
    <property type="project" value="TreeGrafter"/>
</dbReference>
<evidence type="ECO:0000313" key="8">
    <source>
        <dbReference type="Proteomes" id="UP000274429"/>
    </source>
</evidence>
<keyword evidence="4 6" id="KW-0653">Protein transport</keyword>
<dbReference type="GO" id="GO:0006886">
    <property type="term" value="P:intracellular protein transport"/>
    <property type="evidence" value="ECO:0007669"/>
    <property type="project" value="TreeGrafter"/>
</dbReference>
<keyword evidence="8" id="KW-1185">Reference proteome</keyword>
<dbReference type="GO" id="GO:0042147">
    <property type="term" value="P:retrograde transport, endosome to Golgi"/>
    <property type="evidence" value="ECO:0007669"/>
    <property type="project" value="InterPro"/>
</dbReference>
<dbReference type="GO" id="GO:0005829">
    <property type="term" value="C:cytosol"/>
    <property type="evidence" value="ECO:0007669"/>
    <property type="project" value="GOC"/>
</dbReference>
<dbReference type="WBParaSite" id="TTAC_0000155901-mRNA-1">
    <property type="protein sequence ID" value="TTAC_0000155901-mRNA-1"/>
    <property type="gene ID" value="TTAC_0000155901"/>
</dbReference>
<dbReference type="STRING" id="6205.A0A0R3WLC1"/>
<comment type="subcellular location">
    <subcellularLocation>
        <location evidence="1">Membrane</location>
        <topology evidence="1">Peripheral membrane protein</topology>
    </subcellularLocation>
</comment>
<evidence type="ECO:0000256" key="6">
    <source>
        <dbReference type="PIRNR" id="PIRNR009375"/>
    </source>
</evidence>
<accession>A0A0R3WLC1</accession>
<dbReference type="EMBL" id="UYWX01000370">
    <property type="protein sequence ID" value="VDM18191.1"/>
    <property type="molecule type" value="Genomic_DNA"/>
</dbReference>
<reference evidence="9" key="1">
    <citation type="submission" date="2017-02" db="UniProtKB">
        <authorList>
            <consortium name="WormBaseParasite"/>
        </authorList>
    </citation>
    <scope>IDENTIFICATION</scope>
</reference>
<comment type="similarity">
    <text evidence="2 6">Belongs to the VPS35 family.</text>
</comment>
<protein>
    <recommendedName>
        <fullName evidence="6">Vacuolar protein sorting-associated protein 35</fullName>
    </recommendedName>
</protein>
<evidence type="ECO:0000256" key="3">
    <source>
        <dbReference type="ARBA" id="ARBA00022448"/>
    </source>
</evidence>
<evidence type="ECO:0000256" key="4">
    <source>
        <dbReference type="ARBA" id="ARBA00022927"/>
    </source>
</evidence>
<dbReference type="PANTHER" id="PTHR11099:SF0">
    <property type="entry name" value="VACUOLAR PROTEIN SORTING-ASSOCIATED PROTEIN 35"/>
    <property type="match status" value="1"/>
</dbReference>
<dbReference type="Pfam" id="PF03635">
    <property type="entry name" value="Vps35"/>
    <property type="match status" value="1"/>
</dbReference>
<gene>
    <name evidence="7" type="ORF">TTAC_LOCUS1546</name>
</gene>
<dbReference type="Gene3D" id="1.25.40.660">
    <property type="entry name" value="Vacuolar protein sorting-associated protein 35, helical subcomplex Vps35-C"/>
    <property type="match status" value="1"/>
</dbReference>
<organism evidence="9">
    <name type="scientific">Hydatigena taeniaeformis</name>
    <name type="common">Feline tapeworm</name>
    <name type="synonym">Taenia taeniaeformis</name>
    <dbReference type="NCBI Taxonomy" id="6205"/>
    <lineage>
        <taxon>Eukaryota</taxon>
        <taxon>Metazoa</taxon>
        <taxon>Spiralia</taxon>
        <taxon>Lophotrochozoa</taxon>
        <taxon>Platyhelminthes</taxon>
        <taxon>Cestoda</taxon>
        <taxon>Eucestoda</taxon>
        <taxon>Cyclophyllidea</taxon>
        <taxon>Taeniidae</taxon>
        <taxon>Hydatigera</taxon>
    </lineage>
</organism>
<evidence type="ECO:0000256" key="1">
    <source>
        <dbReference type="ARBA" id="ARBA00004170"/>
    </source>
</evidence>
<proteinExistence type="inferred from homology"/>
<dbReference type="InterPro" id="IPR042491">
    <property type="entry name" value="Vps35_C"/>
</dbReference>
<reference evidence="7 8" key="2">
    <citation type="submission" date="2018-11" db="EMBL/GenBank/DDBJ databases">
        <authorList>
            <consortium name="Pathogen Informatics"/>
        </authorList>
    </citation>
    <scope>NUCLEOTIDE SEQUENCE [LARGE SCALE GENOMIC DNA]</scope>
</reference>
<dbReference type="AlphaFoldDB" id="A0A0R3WLC1"/>
<evidence type="ECO:0000313" key="7">
    <source>
        <dbReference type="EMBL" id="VDM18191.1"/>
    </source>
</evidence>
<evidence type="ECO:0000313" key="9">
    <source>
        <dbReference type="WBParaSite" id="TTAC_0000155901-mRNA-1"/>
    </source>
</evidence>
<comment type="function">
    <text evidence="6">Plays a role in vesicular protein sorting.</text>
</comment>
<dbReference type="InterPro" id="IPR005378">
    <property type="entry name" value="Vps35"/>
</dbReference>
<dbReference type="GO" id="GO:0030906">
    <property type="term" value="C:retromer, cargo-selective complex"/>
    <property type="evidence" value="ECO:0007669"/>
    <property type="project" value="InterPro"/>
</dbReference>